<sequence>MESSNGSRIVGVGAEVVVVEGCDETVVKWCCRFSLVGKKSFGGLMGWWWW</sequence>
<dbReference type="Proteomes" id="UP000215914">
    <property type="component" value="Unassembled WGS sequence"/>
</dbReference>
<protein>
    <submittedName>
        <fullName evidence="1">Uncharacterized protein</fullName>
    </submittedName>
</protein>
<dbReference type="AlphaFoldDB" id="A0A9K3J9H4"/>
<reference evidence="1" key="1">
    <citation type="journal article" date="2017" name="Nature">
        <title>The sunflower genome provides insights into oil metabolism, flowering and Asterid evolution.</title>
        <authorList>
            <person name="Badouin H."/>
            <person name="Gouzy J."/>
            <person name="Grassa C.J."/>
            <person name="Murat F."/>
            <person name="Staton S.E."/>
            <person name="Cottret L."/>
            <person name="Lelandais-Briere C."/>
            <person name="Owens G.L."/>
            <person name="Carrere S."/>
            <person name="Mayjonade B."/>
            <person name="Legrand L."/>
            <person name="Gill N."/>
            <person name="Kane N.C."/>
            <person name="Bowers J.E."/>
            <person name="Hubner S."/>
            <person name="Bellec A."/>
            <person name="Berard A."/>
            <person name="Berges H."/>
            <person name="Blanchet N."/>
            <person name="Boniface M.C."/>
            <person name="Brunel D."/>
            <person name="Catrice O."/>
            <person name="Chaidir N."/>
            <person name="Claudel C."/>
            <person name="Donnadieu C."/>
            <person name="Faraut T."/>
            <person name="Fievet G."/>
            <person name="Helmstetter N."/>
            <person name="King M."/>
            <person name="Knapp S.J."/>
            <person name="Lai Z."/>
            <person name="Le Paslier M.C."/>
            <person name="Lippi Y."/>
            <person name="Lorenzon L."/>
            <person name="Mandel J.R."/>
            <person name="Marage G."/>
            <person name="Marchand G."/>
            <person name="Marquand E."/>
            <person name="Bret-Mestries E."/>
            <person name="Morien E."/>
            <person name="Nambeesan S."/>
            <person name="Nguyen T."/>
            <person name="Pegot-Espagnet P."/>
            <person name="Pouilly N."/>
            <person name="Raftis F."/>
            <person name="Sallet E."/>
            <person name="Schiex T."/>
            <person name="Thomas J."/>
            <person name="Vandecasteele C."/>
            <person name="Vares D."/>
            <person name="Vear F."/>
            <person name="Vautrin S."/>
            <person name="Crespi M."/>
            <person name="Mangin B."/>
            <person name="Burke J.M."/>
            <person name="Salse J."/>
            <person name="Munos S."/>
            <person name="Vincourt P."/>
            <person name="Rieseberg L.H."/>
            <person name="Langlade N.B."/>
        </authorList>
    </citation>
    <scope>NUCLEOTIDE SEQUENCE</scope>
    <source>
        <tissue evidence="1">Leaves</tissue>
    </source>
</reference>
<evidence type="ECO:0000313" key="2">
    <source>
        <dbReference type="Proteomes" id="UP000215914"/>
    </source>
</evidence>
<keyword evidence="2" id="KW-1185">Reference proteome</keyword>
<dbReference type="Gramene" id="mRNA:HanXRQr2_Chr04g0167261">
    <property type="protein sequence ID" value="mRNA:HanXRQr2_Chr04g0167261"/>
    <property type="gene ID" value="HanXRQr2_Chr04g0167261"/>
</dbReference>
<organism evidence="1 2">
    <name type="scientific">Helianthus annuus</name>
    <name type="common">Common sunflower</name>
    <dbReference type="NCBI Taxonomy" id="4232"/>
    <lineage>
        <taxon>Eukaryota</taxon>
        <taxon>Viridiplantae</taxon>
        <taxon>Streptophyta</taxon>
        <taxon>Embryophyta</taxon>
        <taxon>Tracheophyta</taxon>
        <taxon>Spermatophyta</taxon>
        <taxon>Magnoliopsida</taxon>
        <taxon>eudicotyledons</taxon>
        <taxon>Gunneridae</taxon>
        <taxon>Pentapetalae</taxon>
        <taxon>asterids</taxon>
        <taxon>campanulids</taxon>
        <taxon>Asterales</taxon>
        <taxon>Asteraceae</taxon>
        <taxon>Asteroideae</taxon>
        <taxon>Heliantheae alliance</taxon>
        <taxon>Heliantheae</taxon>
        <taxon>Helianthus</taxon>
    </lineage>
</organism>
<evidence type="ECO:0000313" key="1">
    <source>
        <dbReference type="EMBL" id="KAF5810250.1"/>
    </source>
</evidence>
<name>A0A9K3J9H4_HELAN</name>
<comment type="caution">
    <text evidence="1">The sequence shown here is derived from an EMBL/GenBank/DDBJ whole genome shotgun (WGS) entry which is preliminary data.</text>
</comment>
<proteinExistence type="predicted"/>
<gene>
    <name evidence="1" type="ORF">HanXRQr2_Chr04g0167261</name>
</gene>
<accession>A0A9K3J9H4</accession>
<reference evidence="1" key="2">
    <citation type="submission" date="2020-06" db="EMBL/GenBank/DDBJ databases">
        <title>Helianthus annuus Genome sequencing and assembly Release 2.</title>
        <authorList>
            <person name="Gouzy J."/>
            <person name="Langlade N."/>
            <person name="Munos S."/>
        </authorList>
    </citation>
    <scope>NUCLEOTIDE SEQUENCE</scope>
    <source>
        <tissue evidence="1">Leaves</tissue>
    </source>
</reference>
<dbReference type="EMBL" id="MNCJ02000319">
    <property type="protein sequence ID" value="KAF5810250.1"/>
    <property type="molecule type" value="Genomic_DNA"/>
</dbReference>